<dbReference type="InterPro" id="IPR048278">
    <property type="entry name" value="PFN"/>
</dbReference>
<accession>A0A7N8X4L8</accession>
<name>A0A7N8X4L8_9TELE</name>
<dbReference type="Ensembl" id="ENSMAMT00000068991.1">
    <property type="protein sequence ID" value="ENSMAMP00000043937.1"/>
    <property type="gene ID" value="ENSMAMG00000027353.1"/>
</dbReference>
<evidence type="ECO:0000256" key="2">
    <source>
        <dbReference type="RuleBase" id="RU003909"/>
    </source>
</evidence>
<dbReference type="PANTHER" id="PTHR13936:SF17">
    <property type="entry name" value="PROFILIN"/>
    <property type="match status" value="1"/>
</dbReference>
<dbReference type="Pfam" id="PF00235">
    <property type="entry name" value="Profilin"/>
    <property type="match status" value="1"/>
</dbReference>
<dbReference type="GO" id="GO:0032233">
    <property type="term" value="P:positive regulation of actin filament bundle assembly"/>
    <property type="evidence" value="ECO:0007669"/>
    <property type="project" value="TreeGrafter"/>
</dbReference>
<dbReference type="GO" id="GO:0060027">
    <property type="term" value="P:convergent extension involved in gastrulation"/>
    <property type="evidence" value="ECO:0007669"/>
    <property type="project" value="Ensembl"/>
</dbReference>
<dbReference type="PANTHER" id="PTHR13936">
    <property type="entry name" value="PROFILIN"/>
    <property type="match status" value="1"/>
</dbReference>
<keyword evidence="4" id="KW-1185">Reference proteome</keyword>
<dbReference type="SUPFAM" id="SSF55770">
    <property type="entry name" value="Profilin (actin-binding protein)"/>
    <property type="match status" value="1"/>
</dbReference>
<evidence type="ECO:0000313" key="3">
    <source>
        <dbReference type="Ensembl" id="ENSMAMP00000043937.1"/>
    </source>
</evidence>
<dbReference type="AlphaFoldDB" id="A0A7N8X4L8"/>
<dbReference type="SMART" id="SM00392">
    <property type="entry name" value="PROF"/>
    <property type="match status" value="1"/>
</dbReference>
<dbReference type="RefSeq" id="XP_026181937.1">
    <property type="nucleotide sequence ID" value="XM_026326152.2"/>
</dbReference>
<sequence>MSWDSYITNLKTPDQSGQCPIEDAAICGIADGTVWAGTPAFKQIQPNEIKRLAGNRSDFAQSGPMIAGIKCRLLRDNLDTEGMHVMDLKTAADAQGNTYSVCIGKTLQSIIIVKGTKEASGGQISAKLHTILDYLRKLSM</sequence>
<organism evidence="3 4">
    <name type="scientific">Mastacembelus armatus</name>
    <name type="common">zig-zag eel</name>
    <dbReference type="NCBI Taxonomy" id="205130"/>
    <lineage>
        <taxon>Eukaryota</taxon>
        <taxon>Metazoa</taxon>
        <taxon>Chordata</taxon>
        <taxon>Craniata</taxon>
        <taxon>Vertebrata</taxon>
        <taxon>Euteleostomi</taxon>
        <taxon>Actinopterygii</taxon>
        <taxon>Neopterygii</taxon>
        <taxon>Teleostei</taxon>
        <taxon>Neoteleostei</taxon>
        <taxon>Acanthomorphata</taxon>
        <taxon>Anabantaria</taxon>
        <taxon>Synbranchiformes</taxon>
        <taxon>Mastacembelidae</taxon>
        <taxon>Mastacembelus</taxon>
    </lineage>
</organism>
<proteinExistence type="inferred from homology"/>
<dbReference type="GO" id="GO:0003779">
    <property type="term" value="F:actin binding"/>
    <property type="evidence" value="ECO:0007669"/>
    <property type="project" value="UniProtKB-KW"/>
</dbReference>
<comment type="similarity">
    <text evidence="1 2">Belongs to the profilin family.</text>
</comment>
<dbReference type="InterPro" id="IPR005455">
    <property type="entry name" value="PFN_euk"/>
</dbReference>
<dbReference type="OrthoDB" id="421374at2759"/>
<evidence type="ECO:0000256" key="1">
    <source>
        <dbReference type="ARBA" id="ARBA00010058"/>
    </source>
</evidence>
<reference evidence="3" key="2">
    <citation type="submission" date="2025-09" db="UniProtKB">
        <authorList>
            <consortium name="Ensembl"/>
        </authorList>
    </citation>
    <scope>IDENTIFICATION</scope>
</reference>
<dbReference type="GeneID" id="113141617"/>
<dbReference type="CTD" id="5216"/>
<protein>
    <recommendedName>
        <fullName evidence="2">Profilin</fullName>
    </recommendedName>
</protein>
<dbReference type="GO" id="GO:0030833">
    <property type="term" value="P:regulation of actin filament polymerization"/>
    <property type="evidence" value="ECO:0007669"/>
    <property type="project" value="TreeGrafter"/>
</dbReference>
<dbReference type="InParanoid" id="A0A7N8X4L8"/>
<dbReference type="GO" id="GO:0055113">
    <property type="term" value="P:epiboly involved in gastrulation with mouth forming second"/>
    <property type="evidence" value="ECO:0007669"/>
    <property type="project" value="Ensembl"/>
</dbReference>
<keyword evidence="2" id="KW-0009">Actin-binding</keyword>
<dbReference type="Proteomes" id="UP000261640">
    <property type="component" value="Unplaced"/>
</dbReference>
<dbReference type="Gene3D" id="3.30.450.30">
    <property type="entry name" value="Dynein light chain 2a, cytoplasmic"/>
    <property type="match status" value="1"/>
</dbReference>
<dbReference type="CDD" id="cd00148">
    <property type="entry name" value="PROF"/>
    <property type="match status" value="1"/>
</dbReference>
<reference evidence="3" key="1">
    <citation type="submission" date="2025-08" db="UniProtKB">
        <authorList>
            <consortium name="Ensembl"/>
        </authorList>
    </citation>
    <scope>IDENTIFICATION</scope>
</reference>
<dbReference type="GO" id="GO:0005737">
    <property type="term" value="C:cytoplasm"/>
    <property type="evidence" value="ECO:0007669"/>
    <property type="project" value="TreeGrafter"/>
</dbReference>
<dbReference type="InterPro" id="IPR036140">
    <property type="entry name" value="PFN_sf"/>
</dbReference>
<evidence type="ECO:0000313" key="4">
    <source>
        <dbReference type="Proteomes" id="UP000261640"/>
    </source>
</evidence>
<dbReference type="GeneTree" id="ENSGT00940000153664"/>